<dbReference type="Proteomes" id="UP000233766">
    <property type="component" value="Unassembled WGS sequence"/>
</dbReference>
<dbReference type="InterPro" id="IPR011009">
    <property type="entry name" value="Kinase-like_dom_sf"/>
</dbReference>
<dbReference type="GO" id="GO:0005524">
    <property type="term" value="F:ATP binding"/>
    <property type="evidence" value="ECO:0007669"/>
    <property type="project" value="UniProtKB-UniRule"/>
</dbReference>
<dbReference type="PANTHER" id="PTHR43289:SF6">
    <property type="entry name" value="SERINE_THREONINE-PROTEIN KINASE NEKL-3"/>
    <property type="match status" value="1"/>
</dbReference>
<dbReference type="PROSITE" id="PS00108">
    <property type="entry name" value="PROTEIN_KINASE_ST"/>
    <property type="match status" value="1"/>
</dbReference>
<evidence type="ECO:0000256" key="8">
    <source>
        <dbReference type="SAM" id="MobiDB-lite"/>
    </source>
</evidence>
<gene>
    <name evidence="11" type="ORF">ATK86_3706</name>
</gene>
<dbReference type="InterPro" id="IPR008271">
    <property type="entry name" value="Ser/Thr_kinase_AS"/>
</dbReference>
<keyword evidence="2" id="KW-0723">Serine/threonine-protein kinase</keyword>
<evidence type="ECO:0000256" key="5">
    <source>
        <dbReference type="ARBA" id="ARBA00022777"/>
    </source>
</evidence>
<feature type="compositionally biased region" description="Low complexity" evidence="8">
    <location>
        <begin position="312"/>
        <end position="328"/>
    </location>
</feature>
<reference evidence="11 12" key="1">
    <citation type="submission" date="2017-12" db="EMBL/GenBank/DDBJ databases">
        <title>Sequencing the genomes of 1000 Actinobacteria strains.</title>
        <authorList>
            <person name="Klenk H.-P."/>
        </authorList>
    </citation>
    <scope>NUCLEOTIDE SEQUENCE [LARGE SCALE GENOMIC DNA]</scope>
    <source>
        <strain evidence="11 12">DSM 44489</strain>
    </source>
</reference>
<sequence>MAGSMFGRYEIRRLLGVGGMGEVYEAYDTSKNRVVALKMLNRELAGDPTFVQRFRRESHAMASVQEPHVIPVHDWGEVDGVLYIDMRLVKGVDLKERLQQYGRLTPVEAVQVVEQIAFALDAAHEVGLVHRDVKPANILLTGNLFAYLVDFGIAHAATDPQLTSAGSAVGSMAYMAPERFESVPMSPSVDTYALTCVLYECLVGRVPFPVNSLAGAIGSHQMAPAPRPSAADSSLATFDAVIERGMAKRPDQRYATPVDLARAAKAALIQAERSTPATVSGPRIEITGPQTPPHRPDDPGAPPTTRGSAVVPADSPSARDSAALSPDSHSPPTRDSAAFSPDAHSPPTRDSAALSPDSRSPATRNSAALSRDSQSPPTVHGSAAYSADSLSPPTAKGPLPQSPRPATGAPTTRVTGPQAAGPYATRRVTGPQSAEPQPTRRVTGPQPAGAYPAAGYEATVLRASPAVTGPGRGSYTHPSAPLPIPPQRNSATPVLAGALGSLIVLAAVGIGVWFMMTVDDRRDVAVPPPPASGVVDPSVIETVSQTVPTTAPWPTMTTVPPLQSTVSGADGQGFLSAGPRCNDNDAAMSIARTTRSRVVICHTGDQRYYYKGVRASDGAGIELDDPVPNGDGAYTVTNPVDGTQYQLNSSGLTIIKAGSVLASEPVTEFAHR</sequence>
<feature type="transmembrane region" description="Helical" evidence="9">
    <location>
        <begin position="494"/>
        <end position="514"/>
    </location>
</feature>
<dbReference type="Gene3D" id="3.30.200.20">
    <property type="entry name" value="Phosphorylase Kinase, domain 1"/>
    <property type="match status" value="1"/>
</dbReference>
<feature type="binding site" evidence="7">
    <location>
        <position position="38"/>
    </location>
    <ligand>
        <name>ATP</name>
        <dbReference type="ChEBI" id="CHEBI:30616"/>
    </ligand>
</feature>
<keyword evidence="5 11" id="KW-0418">Kinase</keyword>
<evidence type="ECO:0000256" key="3">
    <source>
        <dbReference type="ARBA" id="ARBA00022679"/>
    </source>
</evidence>
<evidence type="ECO:0000313" key="12">
    <source>
        <dbReference type="Proteomes" id="UP000233766"/>
    </source>
</evidence>
<feature type="domain" description="Protein kinase" evidence="10">
    <location>
        <begin position="9"/>
        <end position="268"/>
    </location>
</feature>
<dbReference type="EC" id="2.7.11.1" evidence="1"/>
<accession>A0A2N3VCI0</accession>
<keyword evidence="9" id="KW-0472">Membrane</keyword>
<dbReference type="AlphaFoldDB" id="A0A2N3VCI0"/>
<dbReference type="EMBL" id="PJMW01000002">
    <property type="protein sequence ID" value="PKV79315.1"/>
    <property type="molecule type" value="Genomic_DNA"/>
</dbReference>
<keyword evidence="6 7" id="KW-0067">ATP-binding</keyword>
<evidence type="ECO:0000256" key="7">
    <source>
        <dbReference type="PROSITE-ProRule" id="PRU10141"/>
    </source>
</evidence>
<dbReference type="SMART" id="SM00220">
    <property type="entry name" value="S_TKc"/>
    <property type="match status" value="1"/>
</dbReference>
<dbReference type="PANTHER" id="PTHR43289">
    <property type="entry name" value="MITOGEN-ACTIVATED PROTEIN KINASE KINASE KINASE 20-RELATED"/>
    <property type="match status" value="1"/>
</dbReference>
<dbReference type="PROSITE" id="PS00107">
    <property type="entry name" value="PROTEIN_KINASE_ATP"/>
    <property type="match status" value="1"/>
</dbReference>
<dbReference type="InterPro" id="IPR017441">
    <property type="entry name" value="Protein_kinase_ATP_BS"/>
</dbReference>
<feature type="region of interest" description="Disordered" evidence="8">
    <location>
        <begin position="272"/>
        <end position="451"/>
    </location>
</feature>
<dbReference type="Gene3D" id="1.10.510.10">
    <property type="entry name" value="Transferase(Phosphotransferase) domain 1"/>
    <property type="match status" value="1"/>
</dbReference>
<dbReference type="CDD" id="cd14014">
    <property type="entry name" value="STKc_PknB_like"/>
    <property type="match status" value="1"/>
</dbReference>
<dbReference type="InterPro" id="IPR000719">
    <property type="entry name" value="Prot_kinase_dom"/>
</dbReference>
<dbReference type="SUPFAM" id="SSF56112">
    <property type="entry name" value="Protein kinase-like (PK-like)"/>
    <property type="match status" value="1"/>
</dbReference>
<evidence type="ECO:0000256" key="1">
    <source>
        <dbReference type="ARBA" id="ARBA00012513"/>
    </source>
</evidence>
<dbReference type="PROSITE" id="PS50011">
    <property type="entry name" value="PROTEIN_KINASE_DOM"/>
    <property type="match status" value="1"/>
</dbReference>
<evidence type="ECO:0000259" key="10">
    <source>
        <dbReference type="PROSITE" id="PS50011"/>
    </source>
</evidence>
<keyword evidence="3" id="KW-0808">Transferase</keyword>
<keyword evidence="9" id="KW-0812">Transmembrane</keyword>
<keyword evidence="12" id="KW-1185">Reference proteome</keyword>
<keyword evidence="4 7" id="KW-0547">Nucleotide-binding</keyword>
<organism evidence="11 12">
    <name type="scientific">Nocardia fluminea</name>
    <dbReference type="NCBI Taxonomy" id="134984"/>
    <lineage>
        <taxon>Bacteria</taxon>
        <taxon>Bacillati</taxon>
        <taxon>Actinomycetota</taxon>
        <taxon>Actinomycetes</taxon>
        <taxon>Mycobacteriales</taxon>
        <taxon>Nocardiaceae</taxon>
        <taxon>Nocardia</taxon>
    </lineage>
</organism>
<evidence type="ECO:0000256" key="4">
    <source>
        <dbReference type="ARBA" id="ARBA00022741"/>
    </source>
</evidence>
<evidence type="ECO:0000256" key="6">
    <source>
        <dbReference type="ARBA" id="ARBA00022840"/>
    </source>
</evidence>
<evidence type="ECO:0000313" key="11">
    <source>
        <dbReference type="EMBL" id="PKV79315.1"/>
    </source>
</evidence>
<name>A0A2N3VCI0_9NOCA</name>
<feature type="compositionally biased region" description="Polar residues" evidence="8">
    <location>
        <begin position="357"/>
        <end position="377"/>
    </location>
</feature>
<dbReference type="GO" id="GO:0004674">
    <property type="term" value="F:protein serine/threonine kinase activity"/>
    <property type="evidence" value="ECO:0007669"/>
    <property type="project" value="UniProtKB-KW"/>
</dbReference>
<proteinExistence type="predicted"/>
<keyword evidence="9" id="KW-1133">Transmembrane helix</keyword>
<evidence type="ECO:0000256" key="2">
    <source>
        <dbReference type="ARBA" id="ARBA00022527"/>
    </source>
</evidence>
<comment type="caution">
    <text evidence="11">The sequence shown here is derived from an EMBL/GenBank/DDBJ whole genome shotgun (WGS) entry which is preliminary data.</text>
</comment>
<dbReference type="Pfam" id="PF00069">
    <property type="entry name" value="Pkinase"/>
    <property type="match status" value="1"/>
</dbReference>
<protein>
    <recommendedName>
        <fullName evidence="1">non-specific serine/threonine protein kinase</fullName>
        <ecNumber evidence="1">2.7.11.1</ecNumber>
    </recommendedName>
</protein>
<evidence type="ECO:0000256" key="9">
    <source>
        <dbReference type="SAM" id="Phobius"/>
    </source>
</evidence>